<evidence type="ECO:0000259" key="8">
    <source>
        <dbReference type="PROSITE" id="PS50035"/>
    </source>
</evidence>
<dbReference type="Gene3D" id="3.30.870.10">
    <property type="entry name" value="Endonuclease Chain A"/>
    <property type="match status" value="1"/>
</dbReference>
<dbReference type="InterPro" id="IPR027417">
    <property type="entry name" value="P-loop_NTPase"/>
</dbReference>
<dbReference type="Pfam" id="PF13087">
    <property type="entry name" value="AAA_12"/>
    <property type="match status" value="1"/>
</dbReference>
<evidence type="ECO:0000256" key="7">
    <source>
        <dbReference type="SAM" id="MobiDB-lite"/>
    </source>
</evidence>
<feature type="region of interest" description="Disordered" evidence="7">
    <location>
        <begin position="1"/>
        <end position="37"/>
    </location>
</feature>
<protein>
    <submittedName>
        <fullName evidence="9">AAA family ATPase</fullName>
    </submittedName>
</protein>
<keyword evidence="3" id="KW-0378">Hydrolase</keyword>
<dbReference type="Proteomes" id="UP000657385">
    <property type="component" value="Unassembled WGS sequence"/>
</dbReference>
<sequence length="960" mass="105009">MLVRPERSQQPWATADATRLPDGKIRVTTSTDLGPNPSSVLLREDDASNWVVLAERLEAAGQTGSPVDPAKSGQVLGLSTPTLSRAADPDRLVSRWRTLKLNPAQRTAVEQALGSSALFLWGPPGTGKTDVVSHIAEGCYRQGLNLLFLAPTNVAVDQALERICDLLQGESGFEDGLVQRAGDISVASLEQNYGEFVDPVRIAGRMGVQIDAAIVVAQSQLTTVRDELQVHDQAAELTESLSAAWKRNSTAITTMEQAAQAALRLDAEGTALRLKISEIGIPSGLMASRKAARLQELQGQLNSIDQALSDNWHQRNWAEQEESATSALIADLGPRLAALQSTLAGLLPRPRLVERADVLQRELEELDRQRRGLADAVRSRCRVMGTTVAKAVQSRKLLDRVDVVILDEAGMVDLPSAWYVAGLADKRLILAGDFRQLPAITKGSQDRKATEPEREHSRRWAERDAFHAAGLVTASGSARIGDPRMVALNTQYRMHSAICGLVNAVAYPDSPLRTGRSDGSRLPSSPLLEGPLVLVDTSARRIPGRDHKSNVVHEAVIHQLVRGLQYDGVLPGRNWADVPPGERAADRMAVIAPYKDQVKALNQSLAQRFGEQYEGLVDTVHRFQGSQRPLVVIDTVAGAGRSPGYFYSGTGLSSQTCRLLNVALSRAQDHLVVVADTEHLRENLAPHSEVVHMLDHLEQHAIRLPVDDLVPIRAASDLGGLSEDELARPAFFPSDEVQRAVAWDLRQARKSIEVYCAFLDPQPVRYWSSAFRELASRGVQVTVFTRDHSAQPRKAALVEELRAAGCRVEQRERMHEKVLIVDETVLWHGSLNLLCGTGPTDLMMRITDGAACQRVRRIIDRARPERRTGSTRRDGHRGVAEQTTAVTAAGLDSGSNGVPLTVDGPAPGVEIGGRLYLNVPFADKDQAKRELGAQWDRTAKLWWVTPDKRAAAHRWLPIEQ</sequence>
<dbReference type="GO" id="GO:0005524">
    <property type="term" value="F:ATP binding"/>
    <property type="evidence" value="ECO:0007669"/>
    <property type="project" value="UniProtKB-KW"/>
</dbReference>
<dbReference type="InterPro" id="IPR025202">
    <property type="entry name" value="PLD-like_dom"/>
</dbReference>
<dbReference type="InterPro" id="IPR041679">
    <property type="entry name" value="DNA2/NAM7-like_C"/>
</dbReference>
<dbReference type="Pfam" id="PF13091">
    <property type="entry name" value="PLDc_2"/>
    <property type="match status" value="1"/>
</dbReference>
<accession>A0A931B3J9</accession>
<keyword evidence="6" id="KW-0175">Coiled coil</keyword>
<dbReference type="SUPFAM" id="SSF56024">
    <property type="entry name" value="Phospholipase D/nuclease"/>
    <property type="match status" value="1"/>
</dbReference>
<dbReference type="GO" id="GO:0016787">
    <property type="term" value="F:hydrolase activity"/>
    <property type="evidence" value="ECO:0007669"/>
    <property type="project" value="UniProtKB-KW"/>
</dbReference>
<dbReference type="RefSeq" id="WP_196195638.1">
    <property type="nucleotide sequence ID" value="NZ_JADPRT010000008.1"/>
</dbReference>
<dbReference type="Pfam" id="PF13086">
    <property type="entry name" value="AAA_11"/>
    <property type="match status" value="1"/>
</dbReference>
<proteinExistence type="inferred from homology"/>
<feature type="region of interest" description="Disordered" evidence="7">
    <location>
        <begin position="861"/>
        <end position="902"/>
    </location>
</feature>
<keyword evidence="5" id="KW-0067">ATP-binding</keyword>
<dbReference type="InterPro" id="IPR050534">
    <property type="entry name" value="Coronavir_polyprotein_1ab"/>
</dbReference>
<keyword evidence="4" id="KW-0347">Helicase</keyword>
<dbReference type="GO" id="GO:0043139">
    <property type="term" value="F:5'-3' DNA helicase activity"/>
    <property type="evidence" value="ECO:0007669"/>
    <property type="project" value="TreeGrafter"/>
</dbReference>
<keyword evidence="2" id="KW-0547">Nucleotide-binding</keyword>
<gene>
    <name evidence="9" type="ORF">I2501_20805</name>
</gene>
<dbReference type="AlphaFoldDB" id="A0A931B3J9"/>
<dbReference type="Pfam" id="PF18974">
    <property type="entry name" value="DUF5710"/>
    <property type="match status" value="1"/>
</dbReference>
<evidence type="ECO:0000313" key="10">
    <source>
        <dbReference type="Proteomes" id="UP000657385"/>
    </source>
</evidence>
<dbReference type="PANTHER" id="PTHR43788">
    <property type="entry name" value="DNA2/NAM7 HELICASE FAMILY MEMBER"/>
    <property type="match status" value="1"/>
</dbReference>
<name>A0A931B3J9_9ACTN</name>
<evidence type="ECO:0000256" key="2">
    <source>
        <dbReference type="ARBA" id="ARBA00022741"/>
    </source>
</evidence>
<evidence type="ECO:0000256" key="5">
    <source>
        <dbReference type="ARBA" id="ARBA00022840"/>
    </source>
</evidence>
<dbReference type="Gene3D" id="3.40.50.300">
    <property type="entry name" value="P-loop containing nucleotide triphosphate hydrolases"/>
    <property type="match status" value="2"/>
</dbReference>
<dbReference type="InterPro" id="IPR043764">
    <property type="entry name" value="DUF5710"/>
</dbReference>
<dbReference type="InterPro" id="IPR041677">
    <property type="entry name" value="DNA2/NAM7_AAA_11"/>
</dbReference>
<dbReference type="EMBL" id="JADPRT010000008">
    <property type="protein sequence ID" value="MBF9070469.1"/>
    <property type="molecule type" value="Genomic_DNA"/>
</dbReference>
<dbReference type="InterPro" id="IPR047187">
    <property type="entry name" value="SF1_C_Upf1"/>
</dbReference>
<feature type="coiled-coil region" evidence="6">
    <location>
        <begin position="349"/>
        <end position="376"/>
    </location>
</feature>
<comment type="similarity">
    <text evidence="1">Belongs to the DNA2/NAM7 helicase family.</text>
</comment>
<comment type="caution">
    <text evidence="9">The sequence shown here is derived from an EMBL/GenBank/DDBJ whole genome shotgun (WGS) entry which is preliminary data.</text>
</comment>
<evidence type="ECO:0000256" key="4">
    <source>
        <dbReference type="ARBA" id="ARBA00022806"/>
    </source>
</evidence>
<evidence type="ECO:0000256" key="6">
    <source>
        <dbReference type="SAM" id="Coils"/>
    </source>
</evidence>
<dbReference type="PROSITE" id="PS50035">
    <property type="entry name" value="PLD"/>
    <property type="match status" value="1"/>
</dbReference>
<evidence type="ECO:0000256" key="3">
    <source>
        <dbReference type="ARBA" id="ARBA00022801"/>
    </source>
</evidence>
<keyword evidence="10" id="KW-1185">Reference proteome</keyword>
<reference evidence="9" key="1">
    <citation type="submission" date="2020-11" db="EMBL/GenBank/DDBJ databases">
        <title>Isolation and identification of active actinomycetes.</title>
        <authorList>
            <person name="Yu B."/>
        </authorList>
    </citation>
    <scope>NUCLEOTIDE SEQUENCE</scope>
    <source>
        <strain evidence="9">NEAU-YB345</strain>
    </source>
</reference>
<dbReference type="CDD" id="cd18808">
    <property type="entry name" value="SF1_C_Upf1"/>
    <property type="match status" value="1"/>
</dbReference>
<feature type="domain" description="PLD phosphodiesterase" evidence="8">
    <location>
        <begin position="810"/>
        <end position="837"/>
    </location>
</feature>
<dbReference type="InterPro" id="IPR001736">
    <property type="entry name" value="PLipase_D/transphosphatidylase"/>
</dbReference>
<dbReference type="GO" id="GO:0006793">
    <property type="term" value="P:phosphorus metabolic process"/>
    <property type="evidence" value="ECO:0007669"/>
    <property type="project" value="UniProtKB-ARBA"/>
</dbReference>
<evidence type="ECO:0000313" key="9">
    <source>
        <dbReference type="EMBL" id="MBF9070469.1"/>
    </source>
</evidence>
<evidence type="ECO:0000256" key="1">
    <source>
        <dbReference type="ARBA" id="ARBA00007913"/>
    </source>
</evidence>
<dbReference type="CDD" id="cd09126">
    <property type="entry name" value="PLDc_C_DEXD_like"/>
    <property type="match status" value="1"/>
</dbReference>
<organism evidence="9 10">
    <name type="scientific">Streptacidiphilus fuscans</name>
    <dbReference type="NCBI Taxonomy" id="2789292"/>
    <lineage>
        <taxon>Bacteria</taxon>
        <taxon>Bacillati</taxon>
        <taxon>Actinomycetota</taxon>
        <taxon>Actinomycetes</taxon>
        <taxon>Kitasatosporales</taxon>
        <taxon>Streptomycetaceae</taxon>
        <taxon>Streptacidiphilus</taxon>
    </lineage>
</organism>
<feature type="compositionally biased region" description="Basic and acidic residues" evidence="7">
    <location>
        <begin position="861"/>
        <end position="879"/>
    </location>
</feature>
<dbReference type="SUPFAM" id="SSF52540">
    <property type="entry name" value="P-loop containing nucleoside triphosphate hydrolases"/>
    <property type="match status" value="1"/>
</dbReference>
<feature type="compositionally biased region" description="Polar residues" evidence="7">
    <location>
        <begin position="27"/>
        <end position="37"/>
    </location>
</feature>
<dbReference type="PANTHER" id="PTHR43788:SF8">
    <property type="entry name" value="DNA-BINDING PROTEIN SMUBP-2"/>
    <property type="match status" value="1"/>
</dbReference>